<dbReference type="GO" id="GO:0005769">
    <property type="term" value="C:early endosome"/>
    <property type="evidence" value="ECO:0007669"/>
    <property type="project" value="TreeGrafter"/>
</dbReference>
<dbReference type="EMBL" id="NJEU01001020">
    <property type="protein sequence ID" value="PHH68985.1"/>
    <property type="molecule type" value="Genomic_DNA"/>
</dbReference>
<dbReference type="Proteomes" id="UP000224854">
    <property type="component" value="Unassembled WGS sequence"/>
</dbReference>
<dbReference type="OrthoDB" id="5234401at2759"/>
<dbReference type="GO" id="GO:0005085">
    <property type="term" value="F:guanyl-nucleotide exchange factor activity"/>
    <property type="evidence" value="ECO:0007669"/>
    <property type="project" value="TreeGrafter"/>
</dbReference>
<dbReference type="AlphaFoldDB" id="A0A2C5YHK5"/>
<evidence type="ECO:0008006" key="4">
    <source>
        <dbReference type="Google" id="ProtNLM"/>
    </source>
</evidence>
<reference evidence="2 3" key="1">
    <citation type="submission" date="2017-06" db="EMBL/GenBank/DDBJ databases">
        <title>Ant-infecting Ophiocordyceps genomes reveal a high diversity of potential behavioral manipulation genes and a possible major role for enterotoxins.</title>
        <authorList>
            <person name="De Bekker C."/>
            <person name="Evans H.C."/>
            <person name="Brachmann A."/>
            <person name="Hughes D.P."/>
        </authorList>
    </citation>
    <scope>NUCLEOTIDE SEQUENCE [LARGE SCALE GENOMIC DNA]</scope>
    <source>
        <strain evidence="2 3">1348a</strain>
    </source>
</reference>
<evidence type="ECO:0000256" key="1">
    <source>
        <dbReference type="ARBA" id="ARBA00007428"/>
    </source>
</evidence>
<dbReference type="GO" id="GO:0000149">
    <property type="term" value="F:SNARE binding"/>
    <property type="evidence" value="ECO:0007669"/>
    <property type="project" value="TreeGrafter"/>
</dbReference>
<sequence>MQSTVSALLSALARPGALIAQMNAARRDAQRNESQATKSARWPLGLLDDTRLRLQHGKEARARQARSEADSAARELRFTQQTVAAELAGWQELHEDMGRRAVRDYARAMLVQERIRLEGLRRALRWARRDPAQDPLV</sequence>
<dbReference type="PANTHER" id="PTHR24170:SF1">
    <property type="entry name" value="DOMAIN PROTEIN, PUTATIVE (AFU_ORTHOLOGUE AFUA_1G09870)-RELATED"/>
    <property type="match status" value="1"/>
</dbReference>
<accession>A0A2C5YHK5</accession>
<dbReference type="GO" id="GO:0045022">
    <property type="term" value="P:early endosome to late endosome transport"/>
    <property type="evidence" value="ECO:0007669"/>
    <property type="project" value="TreeGrafter"/>
</dbReference>
<proteinExistence type="inferred from homology"/>
<organism evidence="2 3">
    <name type="scientific">Ophiocordyceps australis</name>
    <dbReference type="NCBI Taxonomy" id="1399860"/>
    <lineage>
        <taxon>Eukaryota</taxon>
        <taxon>Fungi</taxon>
        <taxon>Dikarya</taxon>
        <taxon>Ascomycota</taxon>
        <taxon>Pezizomycotina</taxon>
        <taxon>Sordariomycetes</taxon>
        <taxon>Hypocreomycetidae</taxon>
        <taxon>Hypocreales</taxon>
        <taxon>Ophiocordycipitaceae</taxon>
        <taxon>Ophiocordyceps</taxon>
    </lineage>
</organism>
<protein>
    <recommendedName>
        <fullName evidence="4">TolC family protein</fullName>
    </recommendedName>
</protein>
<dbReference type="GO" id="GO:0005886">
    <property type="term" value="C:plasma membrane"/>
    <property type="evidence" value="ECO:0007669"/>
    <property type="project" value="TreeGrafter"/>
</dbReference>
<comment type="caution">
    <text evidence="2">The sequence shown here is derived from an EMBL/GenBank/DDBJ whole genome shotgun (WGS) entry which is preliminary data.</text>
</comment>
<evidence type="ECO:0000313" key="2">
    <source>
        <dbReference type="EMBL" id="PHH68985.1"/>
    </source>
</evidence>
<keyword evidence="3" id="KW-1185">Reference proteome</keyword>
<evidence type="ECO:0000313" key="3">
    <source>
        <dbReference type="Proteomes" id="UP000224854"/>
    </source>
</evidence>
<dbReference type="GO" id="GO:0097422">
    <property type="term" value="C:tubular endosome"/>
    <property type="evidence" value="ECO:0007669"/>
    <property type="project" value="TreeGrafter"/>
</dbReference>
<dbReference type="PANTHER" id="PTHR24170">
    <property type="entry name" value="ANKYRIN REPEAT DOMAIN-CONTAINING PROTEIN 27"/>
    <property type="match status" value="1"/>
</dbReference>
<dbReference type="GO" id="GO:0030133">
    <property type="term" value="C:transport vesicle"/>
    <property type="evidence" value="ECO:0007669"/>
    <property type="project" value="TreeGrafter"/>
</dbReference>
<dbReference type="GO" id="GO:0005770">
    <property type="term" value="C:late endosome"/>
    <property type="evidence" value="ECO:0007669"/>
    <property type="project" value="TreeGrafter"/>
</dbReference>
<dbReference type="InterPro" id="IPR051248">
    <property type="entry name" value="UPF0507/Ank_repeat_27"/>
</dbReference>
<gene>
    <name evidence="2" type="ORF">CDD82_153</name>
</gene>
<comment type="similarity">
    <text evidence="1">Belongs to the UPF0507 family.</text>
</comment>
<name>A0A2C5YHK5_9HYPO</name>